<organism evidence="2 3">
    <name type="scientific">Caenorhabditis auriculariae</name>
    <dbReference type="NCBI Taxonomy" id="2777116"/>
    <lineage>
        <taxon>Eukaryota</taxon>
        <taxon>Metazoa</taxon>
        <taxon>Ecdysozoa</taxon>
        <taxon>Nematoda</taxon>
        <taxon>Chromadorea</taxon>
        <taxon>Rhabditida</taxon>
        <taxon>Rhabditina</taxon>
        <taxon>Rhabditomorpha</taxon>
        <taxon>Rhabditoidea</taxon>
        <taxon>Rhabditidae</taxon>
        <taxon>Peloderinae</taxon>
        <taxon>Caenorhabditis</taxon>
    </lineage>
</organism>
<accession>A0A8S1HYU9</accession>
<dbReference type="Proteomes" id="UP000835052">
    <property type="component" value="Unassembled WGS sequence"/>
</dbReference>
<gene>
    <name evidence="2" type="ORF">CAUJ_LOCUS14369</name>
</gene>
<comment type="caution">
    <text evidence="2">The sequence shown here is derived from an EMBL/GenBank/DDBJ whole genome shotgun (WGS) entry which is preliminary data.</text>
</comment>
<evidence type="ECO:0000313" key="2">
    <source>
        <dbReference type="EMBL" id="CAD6198463.1"/>
    </source>
</evidence>
<dbReference type="OrthoDB" id="5875347at2759"/>
<dbReference type="EMBL" id="CAJGYM010000127">
    <property type="protein sequence ID" value="CAD6198463.1"/>
    <property type="molecule type" value="Genomic_DNA"/>
</dbReference>
<feature type="region of interest" description="Disordered" evidence="1">
    <location>
        <begin position="54"/>
        <end position="102"/>
    </location>
</feature>
<evidence type="ECO:0000256" key="1">
    <source>
        <dbReference type="SAM" id="MobiDB-lite"/>
    </source>
</evidence>
<protein>
    <submittedName>
        <fullName evidence="2">Uncharacterized protein</fullName>
    </submittedName>
</protein>
<reference evidence="2" key="1">
    <citation type="submission" date="2020-10" db="EMBL/GenBank/DDBJ databases">
        <authorList>
            <person name="Kikuchi T."/>
        </authorList>
    </citation>
    <scope>NUCLEOTIDE SEQUENCE</scope>
    <source>
        <strain evidence="2">NKZ352</strain>
    </source>
</reference>
<proteinExistence type="predicted"/>
<feature type="compositionally biased region" description="Polar residues" evidence="1">
    <location>
        <begin position="65"/>
        <end position="80"/>
    </location>
</feature>
<keyword evidence="3" id="KW-1185">Reference proteome</keyword>
<name>A0A8S1HYU9_9PELO</name>
<dbReference type="AlphaFoldDB" id="A0A8S1HYU9"/>
<evidence type="ECO:0000313" key="3">
    <source>
        <dbReference type="Proteomes" id="UP000835052"/>
    </source>
</evidence>
<sequence>MPPVSRLLNNRPPLSFLPPFSYQTQFQKNASFNTSIVRFDRLVLGHLPSKSQEKKLICREEDVGNLTSSPAMTSSMKPPTSDSEDSDEDNNRRRRSRRDIEVDPVHREPIIFLGTKSNSSVFIDDGDFDIVSDQLTKEELEQVKKQIMETCNALNSD</sequence>